<accession>A0A9P0Z435</accession>
<organism evidence="2 3">
    <name type="scientific">Cuscuta europaea</name>
    <name type="common">European dodder</name>
    <dbReference type="NCBI Taxonomy" id="41803"/>
    <lineage>
        <taxon>Eukaryota</taxon>
        <taxon>Viridiplantae</taxon>
        <taxon>Streptophyta</taxon>
        <taxon>Embryophyta</taxon>
        <taxon>Tracheophyta</taxon>
        <taxon>Spermatophyta</taxon>
        <taxon>Magnoliopsida</taxon>
        <taxon>eudicotyledons</taxon>
        <taxon>Gunneridae</taxon>
        <taxon>Pentapetalae</taxon>
        <taxon>asterids</taxon>
        <taxon>lamiids</taxon>
        <taxon>Solanales</taxon>
        <taxon>Convolvulaceae</taxon>
        <taxon>Cuscuteae</taxon>
        <taxon>Cuscuta</taxon>
        <taxon>Cuscuta subgen. Cuscuta</taxon>
    </lineage>
</organism>
<dbReference type="OrthoDB" id="10256771at2759"/>
<dbReference type="Proteomes" id="UP001152484">
    <property type="component" value="Unassembled WGS sequence"/>
</dbReference>
<comment type="caution">
    <text evidence="2">The sequence shown here is derived from an EMBL/GenBank/DDBJ whole genome shotgun (WGS) entry which is preliminary data.</text>
</comment>
<feature type="compositionally biased region" description="Polar residues" evidence="1">
    <location>
        <begin position="23"/>
        <end position="32"/>
    </location>
</feature>
<evidence type="ECO:0000313" key="3">
    <source>
        <dbReference type="Proteomes" id="UP001152484"/>
    </source>
</evidence>
<sequence length="102" mass="11203">MKATHEDDASASTSDEGTDEDNVSPSTGSEGTHINRRRGCTVCCSPLPIISSHLFYVPTPVLDIIDVQPKELGIPTKAYYVVEEVKENETQKSQKVFRNCCS</sequence>
<dbReference type="EMBL" id="CAMAPE010000019">
    <property type="protein sequence ID" value="CAH9086204.1"/>
    <property type="molecule type" value="Genomic_DNA"/>
</dbReference>
<evidence type="ECO:0000256" key="1">
    <source>
        <dbReference type="SAM" id="MobiDB-lite"/>
    </source>
</evidence>
<evidence type="ECO:0000313" key="2">
    <source>
        <dbReference type="EMBL" id="CAH9086204.1"/>
    </source>
</evidence>
<protein>
    <submittedName>
        <fullName evidence="2">Uncharacterized protein</fullName>
    </submittedName>
</protein>
<proteinExistence type="predicted"/>
<feature type="region of interest" description="Disordered" evidence="1">
    <location>
        <begin position="1"/>
        <end position="34"/>
    </location>
</feature>
<name>A0A9P0Z435_CUSEU</name>
<dbReference type="AlphaFoldDB" id="A0A9P0Z435"/>
<gene>
    <name evidence="2" type="ORF">CEURO_LOCUS9516</name>
</gene>
<dbReference type="Gene3D" id="3.40.140.10">
    <property type="entry name" value="Cytidine Deaminase, domain 2"/>
    <property type="match status" value="1"/>
</dbReference>
<reference evidence="2" key="1">
    <citation type="submission" date="2022-07" db="EMBL/GenBank/DDBJ databases">
        <authorList>
            <person name="Macas J."/>
            <person name="Novak P."/>
            <person name="Neumann P."/>
        </authorList>
    </citation>
    <scope>NUCLEOTIDE SEQUENCE</scope>
</reference>
<keyword evidence="3" id="KW-1185">Reference proteome</keyword>